<dbReference type="Proteomes" id="UP001189429">
    <property type="component" value="Unassembled WGS sequence"/>
</dbReference>
<sequence length="312" mass="32799">MGDACTDLAALSARAARISQAEGFSEGDFGSVDDGDRGLGTKEAPAAPGGSMGPGAARGAWQCFPIPDALSGAREPARARPEIPPRGPGRAPGAECQRHGSGFDSLRKVIQHGFLSEETAAPTWHPRGTLLLSGAPGSVEARLSDAKEFVELRPELQGMMVKESEKGSYYAIRMYRDQNPSRVLLASVPAKLLADHFEDWHDILRVSVGPQGLPVALSYRVRHTLGLSLFDHTQVHLSESTVAEGPRVPPRVQSKDGLGGGEAPAIPSIIRKYWWVIMIAVLLTMSGGGDDGRGGGSGGGSGAAPRRPAARS</sequence>
<feature type="compositionally biased region" description="Low complexity" evidence="1">
    <location>
        <begin position="44"/>
        <end position="58"/>
    </location>
</feature>
<name>A0ABN9YEU4_9DINO</name>
<feature type="region of interest" description="Disordered" evidence="1">
    <location>
        <begin position="25"/>
        <end position="58"/>
    </location>
</feature>
<proteinExistence type="predicted"/>
<comment type="caution">
    <text evidence="2">The sequence shown here is derived from an EMBL/GenBank/DDBJ whole genome shotgun (WGS) entry which is preliminary data.</text>
</comment>
<dbReference type="CDD" id="cd22209">
    <property type="entry name" value="EMC10"/>
    <property type="match status" value="1"/>
</dbReference>
<keyword evidence="3" id="KW-1185">Reference proteome</keyword>
<organism evidence="2 3">
    <name type="scientific">Prorocentrum cordatum</name>
    <dbReference type="NCBI Taxonomy" id="2364126"/>
    <lineage>
        <taxon>Eukaryota</taxon>
        <taxon>Sar</taxon>
        <taxon>Alveolata</taxon>
        <taxon>Dinophyceae</taxon>
        <taxon>Prorocentrales</taxon>
        <taxon>Prorocentraceae</taxon>
        <taxon>Prorocentrum</taxon>
    </lineage>
</organism>
<feature type="region of interest" description="Disordered" evidence="1">
    <location>
        <begin position="240"/>
        <end position="259"/>
    </location>
</feature>
<feature type="region of interest" description="Disordered" evidence="1">
    <location>
        <begin position="72"/>
        <end position="100"/>
    </location>
</feature>
<dbReference type="PANTHER" id="PTHR39219:SF1">
    <property type="entry name" value="ER MEMBRANE PROTEIN COMPLEX SUBUNIT 10"/>
    <property type="match status" value="1"/>
</dbReference>
<feature type="compositionally biased region" description="Low complexity" evidence="1">
    <location>
        <begin position="303"/>
        <end position="312"/>
    </location>
</feature>
<accession>A0ABN9YEU4</accession>
<reference evidence="2" key="1">
    <citation type="submission" date="2023-10" db="EMBL/GenBank/DDBJ databases">
        <authorList>
            <person name="Chen Y."/>
            <person name="Shah S."/>
            <person name="Dougan E. K."/>
            <person name="Thang M."/>
            <person name="Chan C."/>
        </authorList>
    </citation>
    <scope>NUCLEOTIDE SEQUENCE [LARGE SCALE GENOMIC DNA]</scope>
</reference>
<evidence type="ECO:0000313" key="2">
    <source>
        <dbReference type="EMBL" id="CAK0910011.1"/>
    </source>
</evidence>
<gene>
    <name evidence="2" type="ORF">PCOR1329_LOCUS84278</name>
</gene>
<dbReference type="EMBL" id="CAUYUJ010022304">
    <property type="protein sequence ID" value="CAK0910011.1"/>
    <property type="molecule type" value="Genomic_DNA"/>
</dbReference>
<feature type="compositionally biased region" description="Gly residues" evidence="1">
    <location>
        <begin position="291"/>
        <end position="302"/>
    </location>
</feature>
<evidence type="ECO:0000313" key="3">
    <source>
        <dbReference type="Proteomes" id="UP001189429"/>
    </source>
</evidence>
<evidence type="ECO:0000256" key="1">
    <source>
        <dbReference type="SAM" id="MobiDB-lite"/>
    </source>
</evidence>
<evidence type="ECO:0008006" key="4">
    <source>
        <dbReference type="Google" id="ProtNLM"/>
    </source>
</evidence>
<dbReference type="PANTHER" id="PTHR39219">
    <property type="entry name" value="ER MEMBRANE PROTEIN COMPLEX SUBUNIT 10"/>
    <property type="match status" value="1"/>
</dbReference>
<feature type="region of interest" description="Disordered" evidence="1">
    <location>
        <begin position="291"/>
        <end position="312"/>
    </location>
</feature>
<protein>
    <recommendedName>
        <fullName evidence="4">ER membrane protein complex subunit 10</fullName>
    </recommendedName>
</protein>